<dbReference type="EMBL" id="BKCJ010007661">
    <property type="protein sequence ID" value="GEU78385.1"/>
    <property type="molecule type" value="Genomic_DNA"/>
</dbReference>
<feature type="region of interest" description="Disordered" evidence="1">
    <location>
        <begin position="1"/>
        <end position="37"/>
    </location>
</feature>
<name>A0A6L2N150_TANCI</name>
<evidence type="ECO:0000256" key="1">
    <source>
        <dbReference type="SAM" id="MobiDB-lite"/>
    </source>
</evidence>
<dbReference type="AlphaFoldDB" id="A0A6L2N150"/>
<sequence length="287" mass="32151">MIVTQGKGSANPTEPHHTPSPQEHHLAQHDSPPLSHQPIIPELILHKLQAPNEILTPRRLTKRDIRIAQSKALSPDVDEPASLLRDDRQEEAFPTVSSLDAGHDRENIAKTSACPMNHHQGGISIITALGAKPTPCPGVGSMLNSQFLDFSSQASMTPEQQVFFNLNKPLLLHFNKISKTDTSASTGGSNSSSQFSEFMSHELRLKREAAEKAFEASKDKDRTITRLEELRFLALSTKDLYPDDAYWINLQEKQIKYKLRAQMPRDSNNKTDDSDEVFFLLISNVFF</sequence>
<organism evidence="2">
    <name type="scientific">Tanacetum cinerariifolium</name>
    <name type="common">Dalmatian daisy</name>
    <name type="synonym">Chrysanthemum cinerariifolium</name>
    <dbReference type="NCBI Taxonomy" id="118510"/>
    <lineage>
        <taxon>Eukaryota</taxon>
        <taxon>Viridiplantae</taxon>
        <taxon>Streptophyta</taxon>
        <taxon>Embryophyta</taxon>
        <taxon>Tracheophyta</taxon>
        <taxon>Spermatophyta</taxon>
        <taxon>Magnoliopsida</taxon>
        <taxon>eudicotyledons</taxon>
        <taxon>Gunneridae</taxon>
        <taxon>Pentapetalae</taxon>
        <taxon>asterids</taxon>
        <taxon>campanulids</taxon>
        <taxon>Asterales</taxon>
        <taxon>Asteraceae</taxon>
        <taxon>Asteroideae</taxon>
        <taxon>Anthemideae</taxon>
        <taxon>Anthemidinae</taxon>
        <taxon>Tanacetum</taxon>
    </lineage>
</organism>
<accession>A0A6L2N150</accession>
<comment type="caution">
    <text evidence="2">The sequence shown here is derived from an EMBL/GenBank/DDBJ whole genome shotgun (WGS) entry which is preliminary data.</text>
</comment>
<gene>
    <name evidence="2" type="ORF">Tci_050363</name>
</gene>
<reference evidence="2" key="1">
    <citation type="journal article" date="2019" name="Sci. Rep.">
        <title>Draft genome of Tanacetum cinerariifolium, the natural source of mosquito coil.</title>
        <authorList>
            <person name="Yamashiro T."/>
            <person name="Shiraishi A."/>
            <person name="Satake H."/>
            <person name="Nakayama K."/>
        </authorList>
    </citation>
    <scope>NUCLEOTIDE SEQUENCE</scope>
</reference>
<proteinExistence type="predicted"/>
<evidence type="ECO:0000313" key="2">
    <source>
        <dbReference type="EMBL" id="GEU78385.1"/>
    </source>
</evidence>
<feature type="compositionally biased region" description="Basic and acidic residues" evidence="1">
    <location>
        <begin position="14"/>
        <end position="28"/>
    </location>
</feature>
<protein>
    <submittedName>
        <fullName evidence="2">Uncharacterized protein</fullName>
    </submittedName>
</protein>
<feature type="compositionally biased region" description="Polar residues" evidence="1">
    <location>
        <begin position="1"/>
        <end position="12"/>
    </location>
</feature>